<dbReference type="InterPro" id="IPR023404">
    <property type="entry name" value="rSAM_horseshoe"/>
</dbReference>
<keyword evidence="4" id="KW-0949">S-adenosyl-L-methionine</keyword>
<dbReference type="InterPro" id="IPR006638">
    <property type="entry name" value="Elp3/MiaA/NifB-like_rSAM"/>
</dbReference>
<feature type="region of interest" description="Disordered" evidence="8">
    <location>
        <begin position="24"/>
        <end position="111"/>
    </location>
</feature>
<evidence type="ECO:0000256" key="2">
    <source>
        <dbReference type="ARBA" id="ARBA00009815"/>
    </source>
</evidence>
<dbReference type="PROSITE" id="PS50926">
    <property type="entry name" value="TRAM"/>
    <property type="match status" value="1"/>
</dbReference>
<dbReference type="InterPro" id="IPR038135">
    <property type="entry name" value="Methylthiotransferase_N_sf"/>
</dbReference>
<dbReference type="SFLD" id="SFLDF00273">
    <property type="entry name" value="(dimethylallyl)adenosine_tRNA"/>
    <property type="match status" value="1"/>
</dbReference>
<feature type="domain" description="TRAM" evidence="9">
    <location>
        <begin position="530"/>
        <end position="617"/>
    </location>
</feature>
<reference evidence="12 13" key="1">
    <citation type="journal article" date="2020" name="Fungal Divers.">
        <title>Resolving the Mortierellaceae phylogeny through synthesis of multi-gene phylogenetics and phylogenomics.</title>
        <authorList>
            <person name="Vandepol N."/>
            <person name="Liber J."/>
            <person name="Desiro A."/>
            <person name="Na H."/>
            <person name="Kennedy M."/>
            <person name="Barry K."/>
            <person name="Grigoriev I.V."/>
            <person name="Miller A.N."/>
            <person name="O'Donnell K."/>
            <person name="Stajich J.E."/>
            <person name="Bonito G."/>
        </authorList>
    </citation>
    <scope>NUCLEOTIDE SEQUENCE [LARGE SCALE GENOMIC DNA]</scope>
    <source>
        <strain evidence="12 13">AD045</strain>
    </source>
</reference>
<keyword evidence="7" id="KW-0411">Iron-sulfur</keyword>
<dbReference type="SUPFAM" id="SSF102114">
    <property type="entry name" value="Radical SAM enzymes"/>
    <property type="match status" value="1"/>
</dbReference>
<evidence type="ECO:0000259" key="9">
    <source>
        <dbReference type="PROSITE" id="PS50926"/>
    </source>
</evidence>
<evidence type="ECO:0000256" key="1">
    <source>
        <dbReference type="ARBA" id="ARBA00001966"/>
    </source>
</evidence>
<evidence type="ECO:0000313" key="13">
    <source>
        <dbReference type="Proteomes" id="UP001194696"/>
    </source>
</evidence>
<dbReference type="InterPro" id="IPR020612">
    <property type="entry name" value="Methylthiotransferase_CS"/>
</dbReference>
<evidence type="ECO:0000259" key="11">
    <source>
        <dbReference type="PROSITE" id="PS51918"/>
    </source>
</evidence>
<accession>A0ABQ7JXU7</accession>
<protein>
    <submittedName>
        <fullName evidence="12">CDK5 regulatory subunit associated protein 1</fullName>
    </submittedName>
</protein>
<dbReference type="PROSITE" id="PS51918">
    <property type="entry name" value="RADICAL_SAM"/>
    <property type="match status" value="1"/>
</dbReference>
<dbReference type="Pfam" id="PF00919">
    <property type="entry name" value="UPF0004"/>
    <property type="match status" value="1"/>
</dbReference>
<evidence type="ECO:0000256" key="5">
    <source>
        <dbReference type="ARBA" id="ARBA00022723"/>
    </source>
</evidence>
<sequence>MSMLTTRACRLVLRRNLVSHHRGLATTTNSLLPPPTSSSDTSANNNSKSASTSTTTTSSNTTAPTDKKKKHIVFGNRGPSLQDFLNSTTGTPTSSHSHSKPLDPTTTTPLDVPYLSMKGRQLGQGSKYFVEVYGCQMNVNDTEILMAIMNGAGYSKADDLEEADIVFLVTCAIRENAETRIWNRLADLKRRKLGPLKDRAPLVGVLGCMAERLKDKLLDSDKMVDLVCGPDAYRSIPHLLSISETTRQGVANVMLSADETYADIVPLRISPESFSAHLSIMRGCNNMCSFCVVPFTRGNERSRDVDSILKEVRQLSEQGVKDLTLLGQNVNSFRDTSKDGVELSAGVGAELSNPGFNTIYKRKDGGMRFTELLDKVSLIDPEMRIRFTSPHPKDFPTALLHLMASRPNICSQIHMPAQSGSTNVLSKMRRGYSREAYFELVDNIRTIVPGVALSSDFITGFCGETEEDHKDTMDLMQRVEYEMAYMFMYSRREGTHAGRRLQDDVPEDVKLRRLQDIIKIFHKGAENRFRARVGLPAGECVLVEGRSRRDKSRWVGRADGGFKIVFDDDLVLPTIESSLNNNGGGGEKGKVQIQLGDYVQVVTSSATSTSFQGKAVARTSLTEFSRFQSLLNQGSVGRLSTITGANISPVASQLGLGGHTTLNISP</sequence>
<feature type="domain" description="MTTase N-terminal" evidence="10">
    <location>
        <begin position="126"/>
        <end position="245"/>
    </location>
</feature>
<organism evidence="12 13">
    <name type="scientific">Linnemannia gamsii</name>
    <dbReference type="NCBI Taxonomy" id="64522"/>
    <lineage>
        <taxon>Eukaryota</taxon>
        <taxon>Fungi</taxon>
        <taxon>Fungi incertae sedis</taxon>
        <taxon>Mucoromycota</taxon>
        <taxon>Mortierellomycotina</taxon>
        <taxon>Mortierellomycetes</taxon>
        <taxon>Mortierellales</taxon>
        <taxon>Mortierellaceae</taxon>
        <taxon>Linnemannia</taxon>
    </lineage>
</organism>
<dbReference type="Gene3D" id="3.80.30.20">
    <property type="entry name" value="tm_1862 like domain"/>
    <property type="match status" value="1"/>
</dbReference>
<dbReference type="InterPro" id="IPR013848">
    <property type="entry name" value="Methylthiotransferase_N"/>
</dbReference>
<keyword evidence="5" id="KW-0479">Metal-binding</keyword>
<evidence type="ECO:0000256" key="8">
    <source>
        <dbReference type="SAM" id="MobiDB-lite"/>
    </source>
</evidence>
<dbReference type="InterPro" id="IPR058240">
    <property type="entry name" value="rSAM_sf"/>
</dbReference>
<dbReference type="SFLD" id="SFLDG01061">
    <property type="entry name" value="methylthiotransferase"/>
    <property type="match status" value="1"/>
</dbReference>
<dbReference type="PANTHER" id="PTHR43020">
    <property type="entry name" value="CDK5 REGULATORY SUBUNIT-ASSOCIATED PROTEIN 1"/>
    <property type="match status" value="1"/>
</dbReference>
<keyword evidence="3" id="KW-0004">4Fe-4S</keyword>
<evidence type="ECO:0000256" key="7">
    <source>
        <dbReference type="ARBA" id="ARBA00023014"/>
    </source>
</evidence>
<feature type="domain" description="Radical SAM core" evidence="11">
    <location>
        <begin position="270"/>
        <end position="527"/>
    </location>
</feature>
<keyword evidence="13" id="KW-1185">Reference proteome</keyword>
<feature type="compositionally biased region" description="Low complexity" evidence="8">
    <location>
        <begin position="25"/>
        <end position="64"/>
    </location>
</feature>
<comment type="caution">
    <text evidence="12">The sequence shown here is derived from an EMBL/GenBank/DDBJ whole genome shotgun (WGS) entry which is preliminary data.</text>
</comment>
<proteinExistence type="inferred from homology"/>
<dbReference type="InterPro" id="IPR006463">
    <property type="entry name" value="MiaB_methiolase"/>
</dbReference>
<dbReference type="SFLD" id="SFLDG01082">
    <property type="entry name" value="B12-binding_domain_containing"/>
    <property type="match status" value="1"/>
</dbReference>
<gene>
    <name evidence="12" type="primary">CDK5RAP1</name>
    <name evidence="12" type="ORF">BGZ96_008812</name>
</gene>
<dbReference type="Proteomes" id="UP001194696">
    <property type="component" value="Unassembled WGS sequence"/>
</dbReference>
<comment type="similarity">
    <text evidence="2">Belongs to the methylthiotransferase family. MiaB subfamily.</text>
</comment>
<evidence type="ECO:0000256" key="3">
    <source>
        <dbReference type="ARBA" id="ARBA00022485"/>
    </source>
</evidence>
<dbReference type="SMART" id="SM00729">
    <property type="entry name" value="Elp3"/>
    <property type="match status" value="1"/>
</dbReference>
<dbReference type="PROSITE" id="PS51449">
    <property type="entry name" value="MTTASE_N"/>
    <property type="match status" value="1"/>
</dbReference>
<dbReference type="Gene3D" id="3.40.50.12160">
    <property type="entry name" value="Methylthiotransferase, N-terminal domain"/>
    <property type="match status" value="1"/>
</dbReference>
<evidence type="ECO:0000259" key="10">
    <source>
        <dbReference type="PROSITE" id="PS51449"/>
    </source>
</evidence>
<dbReference type="SFLD" id="SFLDS00029">
    <property type="entry name" value="Radical_SAM"/>
    <property type="match status" value="1"/>
</dbReference>
<dbReference type="PROSITE" id="PS01278">
    <property type="entry name" value="MTTASE_RADICAL"/>
    <property type="match status" value="1"/>
</dbReference>
<evidence type="ECO:0000313" key="12">
    <source>
        <dbReference type="EMBL" id="KAG0287244.1"/>
    </source>
</evidence>
<feature type="compositionally biased region" description="Low complexity" evidence="8">
    <location>
        <begin position="87"/>
        <end position="111"/>
    </location>
</feature>
<dbReference type="NCBIfam" id="TIGR00089">
    <property type="entry name" value="MiaB/RimO family radical SAM methylthiotransferase"/>
    <property type="match status" value="1"/>
</dbReference>
<dbReference type="PANTHER" id="PTHR43020:SF2">
    <property type="entry name" value="MITOCHONDRIAL TRNA METHYLTHIOTRANSFERASE CDK5RAP1"/>
    <property type="match status" value="1"/>
</dbReference>
<name>A0ABQ7JXU7_9FUNG</name>
<dbReference type="InterPro" id="IPR002792">
    <property type="entry name" value="TRAM_dom"/>
</dbReference>
<keyword evidence="6" id="KW-0408">Iron</keyword>
<dbReference type="EMBL" id="JAAAIM010000506">
    <property type="protein sequence ID" value="KAG0287244.1"/>
    <property type="molecule type" value="Genomic_DNA"/>
</dbReference>
<evidence type="ECO:0000256" key="6">
    <source>
        <dbReference type="ARBA" id="ARBA00023004"/>
    </source>
</evidence>
<dbReference type="SFLD" id="SFLDF00413">
    <property type="entry name" value="CDK5RAP1"/>
    <property type="match status" value="1"/>
</dbReference>
<dbReference type="InterPro" id="IPR005839">
    <property type="entry name" value="Methylthiotransferase"/>
</dbReference>
<evidence type="ECO:0000256" key="4">
    <source>
        <dbReference type="ARBA" id="ARBA00022691"/>
    </source>
</evidence>
<dbReference type="InterPro" id="IPR007197">
    <property type="entry name" value="rSAM"/>
</dbReference>
<comment type="cofactor">
    <cofactor evidence="1">
        <name>[4Fe-4S] cluster</name>
        <dbReference type="ChEBI" id="CHEBI:49883"/>
    </cofactor>
</comment>
<dbReference type="Pfam" id="PF04055">
    <property type="entry name" value="Radical_SAM"/>
    <property type="match status" value="1"/>
</dbReference>